<feature type="region of interest" description="Disordered" evidence="1">
    <location>
        <begin position="222"/>
        <end position="262"/>
    </location>
</feature>
<accession>U1I160</accession>
<feature type="compositionally biased region" description="Polar residues" evidence="1">
    <location>
        <begin position="252"/>
        <end position="262"/>
    </location>
</feature>
<organism evidence="2 3">
    <name type="scientific">Endocarpon pusillum (strain Z07020 / HMAS-L-300199)</name>
    <name type="common">Lichen-forming fungus</name>
    <dbReference type="NCBI Taxonomy" id="1263415"/>
    <lineage>
        <taxon>Eukaryota</taxon>
        <taxon>Fungi</taxon>
        <taxon>Dikarya</taxon>
        <taxon>Ascomycota</taxon>
        <taxon>Pezizomycotina</taxon>
        <taxon>Eurotiomycetes</taxon>
        <taxon>Chaetothyriomycetidae</taxon>
        <taxon>Verrucariales</taxon>
        <taxon>Verrucariaceae</taxon>
        <taxon>Endocarpon</taxon>
    </lineage>
</organism>
<reference evidence="3" key="1">
    <citation type="journal article" date="2014" name="BMC Genomics">
        <title>Genome characteristics reveal the impact of lichenization on lichen-forming fungus Endocarpon pusillum Hedwig (Verrucariales, Ascomycota).</title>
        <authorList>
            <person name="Wang Y.-Y."/>
            <person name="Liu B."/>
            <person name="Zhang X.-Y."/>
            <person name="Zhou Q.-M."/>
            <person name="Zhang T."/>
            <person name="Li H."/>
            <person name="Yu Y.-F."/>
            <person name="Zhang X.-L."/>
            <person name="Hao X.-Y."/>
            <person name="Wang M."/>
            <person name="Wang L."/>
            <person name="Wei J.-C."/>
        </authorList>
    </citation>
    <scope>NUCLEOTIDE SEQUENCE [LARGE SCALE GENOMIC DNA]</scope>
    <source>
        <strain evidence="3">Z07020 / HMAS-L-300199</strain>
    </source>
</reference>
<evidence type="ECO:0000313" key="2">
    <source>
        <dbReference type="EMBL" id="ERF76985.1"/>
    </source>
</evidence>
<feature type="region of interest" description="Disordered" evidence="1">
    <location>
        <begin position="168"/>
        <end position="190"/>
    </location>
</feature>
<sequence length="262" mass="29097">MNATSMCLCRLVQTITRNQNLNTRGQMCEALEAHAGWLNDNVNVSDGAIFLVGLAGALSDRTDIEGPRHALDVIKNLERLPSDAQDDETTTYWGCNRQTSDSQNGIDFSNSPRLDTDIISHDDFDGKHSVLGFLELPNTVGAGETTHTGILVNTMSSQEQQAAQMCNKSSTKASSSAKMASTTTEDSGFQKRPLGRKDIWDLVEELCQRLDKNDPLRREAEEEIRLKRTTKRQKNARQNRKRRAGARKGIQDSETVMNNTAL</sequence>
<proteinExistence type="predicted"/>
<gene>
    <name evidence="2" type="ORF">EPUS_06853</name>
</gene>
<feature type="compositionally biased region" description="Basic residues" evidence="1">
    <location>
        <begin position="227"/>
        <end position="246"/>
    </location>
</feature>
<dbReference type="EMBL" id="KE720677">
    <property type="protein sequence ID" value="ERF76985.1"/>
    <property type="molecule type" value="Genomic_DNA"/>
</dbReference>
<dbReference type="RefSeq" id="XP_007785649.1">
    <property type="nucleotide sequence ID" value="XM_007787459.1"/>
</dbReference>
<keyword evidence="3" id="KW-1185">Reference proteome</keyword>
<protein>
    <submittedName>
        <fullName evidence="2">Uncharacterized protein</fullName>
    </submittedName>
</protein>
<dbReference type="Proteomes" id="UP000019373">
    <property type="component" value="Unassembled WGS sequence"/>
</dbReference>
<evidence type="ECO:0000256" key="1">
    <source>
        <dbReference type="SAM" id="MobiDB-lite"/>
    </source>
</evidence>
<dbReference type="AlphaFoldDB" id="U1I160"/>
<feature type="compositionally biased region" description="Low complexity" evidence="1">
    <location>
        <begin position="168"/>
        <end position="184"/>
    </location>
</feature>
<evidence type="ECO:0000313" key="3">
    <source>
        <dbReference type="Proteomes" id="UP000019373"/>
    </source>
</evidence>
<dbReference type="GeneID" id="19241743"/>
<dbReference type="HOGENOM" id="CLU_1061853_0_0_1"/>
<name>U1I160_ENDPU</name>